<keyword evidence="8 24" id="KW-0808">Transferase</keyword>
<dbReference type="PANTHER" id="PTHR34299">
    <property type="entry name" value="DIACYLGLYCEROL KINASE"/>
    <property type="match status" value="1"/>
</dbReference>
<keyword evidence="14 23" id="KW-0460">Magnesium</keyword>
<comment type="catalytic activity">
    <reaction evidence="24">
        <text>a 1,2-diacyl-sn-glycerol + ATP = a 1,2-diacyl-sn-glycero-3-phosphate + ADP + H(+)</text>
        <dbReference type="Rhea" id="RHEA:10272"/>
        <dbReference type="ChEBI" id="CHEBI:15378"/>
        <dbReference type="ChEBI" id="CHEBI:17815"/>
        <dbReference type="ChEBI" id="CHEBI:30616"/>
        <dbReference type="ChEBI" id="CHEBI:58608"/>
        <dbReference type="ChEBI" id="CHEBI:456216"/>
        <dbReference type="EC" id="2.7.1.107"/>
    </reaction>
</comment>
<dbReference type="PANTHER" id="PTHR34299:SF1">
    <property type="entry name" value="DIACYLGLYCEROL KINASE"/>
    <property type="match status" value="1"/>
</dbReference>
<keyword evidence="13 22" id="KW-0067">ATP-binding</keyword>
<evidence type="ECO:0000256" key="4">
    <source>
        <dbReference type="ARBA" id="ARBA00017575"/>
    </source>
</evidence>
<feature type="binding site" evidence="21">
    <location>
        <position position="22"/>
    </location>
    <ligand>
        <name>substrate</name>
    </ligand>
</feature>
<keyword evidence="18" id="KW-0594">Phospholipid biosynthesis</keyword>
<feature type="transmembrane region" description="Helical" evidence="24">
    <location>
        <begin position="68"/>
        <end position="88"/>
    </location>
</feature>
<keyword evidence="12 24" id="KW-0418">Kinase</keyword>
<evidence type="ECO:0000313" key="25">
    <source>
        <dbReference type="EMBL" id="BBB26829.1"/>
    </source>
</evidence>
<feature type="binding site" evidence="23">
    <location>
        <position position="41"/>
    </location>
    <ligand>
        <name>a divalent metal cation</name>
        <dbReference type="ChEBI" id="CHEBI:60240"/>
    </ligand>
</feature>
<evidence type="ECO:0000256" key="15">
    <source>
        <dbReference type="ARBA" id="ARBA00022989"/>
    </source>
</evidence>
<dbReference type="Proteomes" id="UP000595663">
    <property type="component" value="Chromosome"/>
</dbReference>
<evidence type="ECO:0000313" key="26">
    <source>
        <dbReference type="Proteomes" id="UP000595663"/>
    </source>
</evidence>
<evidence type="ECO:0000256" key="2">
    <source>
        <dbReference type="ARBA" id="ARBA00005967"/>
    </source>
</evidence>
<name>A0A7R6P6D8_9GAMM</name>
<feature type="binding site" evidence="22">
    <location>
        <position position="29"/>
    </location>
    <ligand>
        <name>ATP</name>
        <dbReference type="ChEBI" id="CHEBI:30616"/>
    </ligand>
</feature>
<evidence type="ECO:0000256" key="20">
    <source>
        <dbReference type="PIRSR" id="PIRSR600829-1"/>
    </source>
</evidence>
<feature type="transmembrane region" description="Helical" evidence="24">
    <location>
        <begin position="44"/>
        <end position="62"/>
    </location>
</feature>
<evidence type="ECO:0000256" key="17">
    <source>
        <dbReference type="ARBA" id="ARBA00023136"/>
    </source>
</evidence>
<feature type="binding site" evidence="21">
    <location>
        <begin position="125"/>
        <end position="130"/>
    </location>
    <ligand>
        <name>substrate</name>
    </ligand>
</feature>
<comment type="subcellular location">
    <subcellularLocation>
        <location evidence="1 24">Cell inner membrane</location>
        <topology evidence="1 24">Multi-pass membrane protein</topology>
    </subcellularLocation>
</comment>
<dbReference type="AlphaFoldDB" id="A0A7R6P6D8"/>
<organism evidence="25 26">
    <name type="scientific">Amphritea japonica ATCC BAA-1530</name>
    <dbReference type="NCBI Taxonomy" id="1278309"/>
    <lineage>
        <taxon>Bacteria</taxon>
        <taxon>Pseudomonadati</taxon>
        <taxon>Pseudomonadota</taxon>
        <taxon>Gammaproteobacteria</taxon>
        <taxon>Oceanospirillales</taxon>
        <taxon>Oceanospirillaceae</taxon>
        <taxon>Amphritea</taxon>
    </lineage>
</organism>
<dbReference type="EMBL" id="AP014545">
    <property type="protein sequence ID" value="BBB26829.1"/>
    <property type="molecule type" value="Genomic_DNA"/>
</dbReference>
<dbReference type="Gene3D" id="1.10.287.3610">
    <property type="match status" value="1"/>
</dbReference>
<feature type="binding site" evidence="21">
    <location>
        <begin position="43"/>
        <end position="47"/>
    </location>
    <ligand>
        <name>substrate</name>
    </ligand>
</feature>
<evidence type="ECO:0000256" key="7">
    <source>
        <dbReference type="ARBA" id="ARBA00022519"/>
    </source>
</evidence>
<evidence type="ECO:0000256" key="18">
    <source>
        <dbReference type="ARBA" id="ARBA00023209"/>
    </source>
</evidence>
<feature type="binding site" evidence="22">
    <location>
        <position position="22"/>
    </location>
    <ligand>
        <name>ATP</name>
        <dbReference type="ChEBI" id="CHEBI:30616"/>
    </ligand>
</feature>
<reference evidence="25 26" key="1">
    <citation type="journal article" date="2008" name="Int. J. Syst. Evol. Microbiol.">
        <title>Amphritea japonica sp. nov. and Amphritea balenae sp. nov., isolated from the sediment adjacent to sperm whale carcasses off Kagoshima, Japan.</title>
        <authorList>
            <person name="Miyazaki M."/>
            <person name="Nogi Y."/>
            <person name="Fujiwara Y."/>
            <person name="Kawato M."/>
            <person name="Nagahama T."/>
            <person name="Kubokawa K."/>
            <person name="Horikoshi K."/>
        </authorList>
    </citation>
    <scope>NUCLEOTIDE SEQUENCE [LARGE SCALE GENOMIC DNA]</scope>
    <source>
        <strain evidence="25 26">ATCC BAA-1530</strain>
    </source>
</reference>
<keyword evidence="17 24" id="KW-0472">Membrane</keyword>
<feature type="binding site" evidence="23">
    <location>
        <position position="89"/>
    </location>
    <ligand>
        <name>a divalent metal cation</name>
        <dbReference type="ChEBI" id="CHEBI:60240"/>
    </ligand>
</feature>
<dbReference type="InterPro" id="IPR000829">
    <property type="entry name" value="DAGK"/>
</dbReference>
<keyword evidence="11 22" id="KW-0547">Nucleotide-binding</keyword>
<evidence type="ECO:0000256" key="22">
    <source>
        <dbReference type="PIRSR" id="PIRSR600829-3"/>
    </source>
</evidence>
<protein>
    <recommendedName>
        <fullName evidence="4 24">Diacylglycerol kinase</fullName>
        <ecNumber evidence="3 24">2.7.1.107</ecNumber>
    </recommendedName>
</protein>
<evidence type="ECO:0000256" key="24">
    <source>
        <dbReference type="RuleBase" id="RU363065"/>
    </source>
</evidence>
<dbReference type="Pfam" id="PF01219">
    <property type="entry name" value="DAGK_prokar"/>
    <property type="match status" value="1"/>
</dbReference>
<keyword evidence="10 23" id="KW-0479">Metal-binding</keyword>
<evidence type="ECO:0000256" key="1">
    <source>
        <dbReference type="ARBA" id="ARBA00004429"/>
    </source>
</evidence>
<keyword evidence="19 24" id="KW-1208">Phospholipid metabolism</keyword>
<evidence type="ECO:0000256" key="19">
    <source>
        <dbReference type="ARBA" id="ARBA00023264"/>
    </source>
</evidence>
<evidence type="ECO:0000256" key="23">
    <source>
        <dbReference type="PIRSR" id="PIRSR600829-4"/>
    </source>
</evidence>
<evidence type="ECO:0000256" key="14">
    <source>
        <dbReference type="ARBA" id="ARBA00022842"/>
    </source>
</evidence>
<dbReference type="GO" id="GO:0005524">
    <property type="term" value="F:ATP binding"/>
    <property type="evidence" value="ECO:0007669"/>
    <property type="project" value="UniProtKB-KW"/>
</dbReference>
<keyword evidence="9 24" id="KW-0812">Transmembrane</keyword>
<dbReference type="InterPro" id="IPR033718">
    <property type="entry name" value="DAGK_prok"/>
</dbReference>
<dbReference type="KEGG" id="ajp:AMJAP_2239"/>
<evidence type="ECO:0000256" key="9">
    <source>
        <dbReference type="ARBA" id="ARBA00022692"/>
    </source>
</evidence>
<feature type="binding site" evidence="22">
    <location>
        <position position="89"/>
    </location>
    <ligand>
        <name>ATP</name>
        <dbReference type="ChEBI" id="CHEBI:30616"/>
    </ligand>
</feature>
<keyword evidence="16 24" id="KW-0443">Lipid metabolism</keyword>
<evidence type="ECO:0000256" key="6">
    <source>
        <dbReference type="ARBA" id="ARBA00022516"/>
    </source>
</evidence>
<evidence type="ECO:0000256" key="13">
    <source>
        <dbReference type="ARBA" id="ARBA00022840"/>
    </source>
</evidence>
<keyword evidence="7 24" id="KW-0997">Cell inner membrane</keyword>
<dbReference type="GO" id="GO:0005886">
    <property type="term" value="C:plasma membrane"/>
    <property type="evidence" value="ECO:0007669"/>
    <property type="project" value="UniProtKB-SubCell"/>
</dbReference>
<dbReference type="PROSITE" id="PS01069">
    <property type="entry name" value="DAGK_PROKAR"/>
    <property type="match status" value="1"/>
</dbReference>
<gene>
    <name evidence="25" type="primary">dgkA</name>
    <name evidence="25" type="ORF">AMJAP_2239</name>
</gene>
<comment type="similarity">
    <text evidence="2 24">Belongs to the bacterial diacylglycerol kinase family.</text>
</comment>
<evidence type="ECO:0000256" key="10">
    <source>
        <dbReference type="ARBA" id="ARBA00022723"/>
    </source>
</evidence>
<evidence type="ECO:0000256" key="21">
    <source>
        <dbReference type="PIRSR" id="PIRSR600829-2"/>
    </source>
</evidence>
<dbReference type="CDD" id="cd14264">
    <property type="entry name" value="DAGK_IM"/>
    <property type="match status" value="1"/>
</dbReference>
<dbReference type="InterPro" id="IPR036945">
    <property type="entry name" value="DAGK_sf"/>
</dbReference>
<feature type="binding site" evidence="21">
    <location>
        <position position="82"/>
    </location>
    <ligand>
        <name>substrate</name>
    </ligand>
</feature>
<comment type="function">
    <text evidence="24">Catalyzes the ATP-dependent phosphorylation of sn-l,2-diacylglycerol (DAG) to phosphatidic acid. Involved in the recycling of diacylglycerol produced as a by-product during membrane-derived oligosaccharide (MDO) biosynthesis.</text>
</comment>
<proteinExistence type="inferred from homology"/>
<evidence type="ECO:0000256" key="11">
    <source>
        <dbReference type="ARBA" id="ARBA00022741"/>
    </source>
</evidence>
<dbReference type="GO" id="GO:0046872">
    <property type="term" value="F:metal ion binding"/>
    <property type="evidence" value="ECO:0007669"/>
    <property type="project" value="UniProtKB-KW"/>
</dbReference>
<feature type="binding site" evidence="22">
    <location>
        <position position="41"/>
    </location>
    <ligand>
        <name>ATP</name>
        <dbReference type="ChEBI" id="CHEBI:30616"/>
    </ligand>
</feature>
<feature type="binding site" evidence="22">
    <location>
        <begin position="98"/>
        <end position="100"/>
    </location>
    <ligand>
        <name>ATP</name>
        <dbReference type="ChEBI" id="CHEBI:30616"/>
    </ligand>
</feature>
<evidence type="ECO:0000256" key="12">
    <source>
        <dbReference type="ARBA" id="ARBA00022777"/>
    </source>
</evidence>
<dbReference type="EC" id="2.7.1.107" evidence="3 24"/>
<dbReference type="GO" id="GO:0006654">
    <property type="term" value="P:phosphatidic acid biosynthetic process"/>
    <property type="evidence" value="ECO:0007669"/>
    <property type="project" value="InterPro"/>
</dbReference>
<comment type="cofactor">
    <cofactor evidence="23">
        <name>Mg(2+)</name>
        <dbReference type="ChEBI" id="CHEBI:18420"/>
    </cofactor>
    <text evidence="23">Mn(2+), Zn(2+), Cd(2+) and Co(2+) support activity to lesser extents.</text>
</comment>
<feature type="active site" description="Proton acceptor" evidence="20">
    <location>
        <position position="82"/>
    </location>
</feature>
<keyword evidence="15 24" id="KW-1133">Transmembrane helix</keyword>
<evidence type="ECO:0000256" key="3">
    <source>
        <dbReference type="ARBA" id="ARBA00012133"/>
    </source>
</evidence>
<evidence type="ECO:0000256" key="8">
    <source>
        <dbReference type="ARBA" id="ARBA00022679"/>
    </source>
</evidence>
<evidence type="ECO:0000256" key="5">
    <source>
        <dbReference type="ARBA" id="ARBA00022475"/>
    </source>
</evidence>
<keyword evidence="26" id="KW-1185">Reference proteome</keyword>
<sequence length="142" mass="16013">MPVSQLKVVIYMHQIKRTGVSRFYYATKYSMQGIKAAWIEEPAFRYEVGALVVMVPGAIWLAESGIQLALMLGCCFLVLAFEIVNSAIEAVVDRWGPEYHELAGRAKDMGSAAVFMMLNMTWIIWAGIAWDNGYLDFIKGFF</sequence>
<accession>A0A7R6P6D8</accession>
<feature type="binding site" evidence="22">
    <location>
        <begin position="107"/>
        <end position="108"/>
    </location>
    <ligand>
        <name>ATP</name>
        <dbReference type="ChEBI" id="CHEBI:30616"/>
    </ligand>
</feature>
<dbReference type="GO" id="GO:0004143">
    <property type="term" value="F:ATP-dependent diacylglycerol kinase activity"/>
    <property type="evidence" value="ECO:0007669"/>
    <property type="project" value="UniProtKB-EC"/>
</dbReference>
<keyword evidence="5" id="KW-1003">Cell membrane</keyword>
<evidence type="ECO:0000256" key="16">
    <source>
        <dbReference type="ARBA" id="ARBA00023098"/>
    </source>
</evidence>
<keyword evidence="6" id="KW-0444">Lipid biosynthesis</keyword>
<feature type="binding site" evidence="21">
    <location>
        <position position="111"/>
    </location>
    <ligand>
        <name>substrate</name>
    </ligand>
</feature>
<feature type="transmembrane region" description="Helical" evidence="24">
    <location>
        <begin position="109"/>
        <end position="130"/>
    </location>
</feature>